<feature type="transmembrane region" description="Helical" evidence="8">
    <location>
        <begin position="83"/>
        <end position="106"/>
    </location>
</feature>
<dbReference type="GO" id="GO:0012505">
    <property type="term" value="C:endomembrane system"/>
    <property type="evidence" value="ECO:0007669"/>
    <property type="project" value="UniProtKB-SubCell"/>
</dbReference>
<dbReference type="OrthoDB" id="675987at2759"/>
<keyword evidence="5 8" id="KW-0472">Membrane</keyword>
<evidence type="ECO:0000256" key="2">
    <source>
        <dbReference type="ARBA" id="ARBA00022692"/>
    </source>
</evidence>
<keyword evidence="10" id="KW-1185">Reference proteome</keyword>
<dbReference type="InterPro" id="IPR052222">
    <property type="entry name" value="DESIGUAL"/>
</dbReference>
<sequence length="255" mass="26033">MSGGHVVAAESTTTTTTTEKKGGVIMRVHVAVVCSAVGFLGFVILILGVAGEAATAQAYVRGPDDGSDVNCQYRSTPALACGIVAALLAITAQVVVTATSLCCGCCRTWEVPTETRRIVGIVLSAVSWITVLLVMALFIAGAALNADQERQPDADGNCSRAPGSSLFAAATVLAVAATGMQVASYILLQVTTTPTSSTKPLMATQQPELAMGQPVVEPKPQQTAEEVAAVAVIAQEPPPPSAPVPFQATEPASQV</sequence>
<reference evidence="9" key="1">
    <citation type="submission" date="2020-10" db="EMBL/GenBank/DDBJ databases">
        <authorList>
            <person name="Han B."/>
            <person name="Lu T."/>
            <person name="Zhao Q."/>
            <person name="Huang X."/>
            <person name="Zhao Y."/>
        </authorList>
    </citation>
    <scope>NUCLEOTIDE SEQUENCE</scope>
</reference>
<accession>A0A811MN14</accession>
<evidence type="ECO:0000256" key="7">
    <source>
        <dbReference type="SAM" id="MobiDB-lite"/>
    </source>
</evidence>
<evidence type="ECO:0000256" key="1">
    <source>
        <dbReference type="ARBA" id="ARBA00004127"/>
    </source>
</evidence>
<evidence type="ECO:0000256" key="4">
    <source>
        <dbReference type="ARBA" id="ARBA00022989"/>
    </source>
</evidence>
<protein>
    <submittedName>
        <fullName evidence="9">Uncharacterized protein</fullName>
    </submittedName>
</protein>
<feature type="region of interest" description="Disordered" evidence="7">
    <location>
        <begin position="236"/>
        <end position="255"/>
    </location>
</feature>
<feature type="transmembrane region" description="Helical" evidence="8">
    <location>
        <begin position="30"/>
        <end position="50"/>
    </location>
</feature>
<evidence type="ECO:0000313" key="10">
    <source>
        <dbReference type="Proteomes" id="UP000604825"/>
    </source>
</evidence>
<keyword evidence="2 8" id="KW-0812">Transmembrane</keyword>
<organism evidence="9 10">
    <name type="scientific">Miscanthus lutarioriparius</name>
    <dbReference type="NCBI Taxonomy" id="422564"/>
    <lineage>
        <taxon>Eukaryota</taxon>
        <taxon>Viridiplantae</taxon>
        <taxon>Streptophyta</taxon>
        <taxon>Embryophyta</taxon>
        <taxon>Tracheophyta</taxon>
        <taxon>Spermatophyta</taxon>
        <taxon>Magnoliopsida</taxon>
        <taxon>Liliopsida</taxon>
        <taxon>Poales</taxon>
        <taxon>Poaceae</taxon>
        <taxon>PACMAD clade</taxon>
        <taxon>Panicoideae</taxon>
        <taxon>Andropogonodae</taxon>
        <taxon>Andropogoneae</taxon>
        <taxon>Saccharinae</taxon>
        <taxon>Miscanthus</taxon>
    </lineage>
</organism>
<feature type="transmembrane region" description="Helical" evidence="8">
    <location>
        <begin position="118"/>
        <end position="146"/>
    </location>
</feature>
<dbReference type="Pfam" id="PF06749">
    <property type="entry name" value="DUF1218"/>
    <property type="match status" value="1"/>
</dbReference>
<dbReference type="EMBL" id="CAJGYO010000002">
    <property type="protein sequence ID" value="CAD6212330.1"/>
    <property type="molecule type" value="Genomic_DNA"/>
</dbReference>
<keyword evidence="3" id="KW-0732">Signal</keyword>
<evidence type="ECO:0000256" key="6">
    <source>
        <dbReference type="ARBA" id="ARBA00029467"/>
    </source>
</evidence>
<evidence type="ECO:0000256" key="5">
    <source>
        <dbReference type="ARBA" id="ARBA00023136"/>
    </source>
</evidence>
<gene>
    <name evidence="9" type="ORF">NCGR_LOCUS8138</name>
</gene>
<comment type="subcellular location">
    <subcellularLocation>
        <location evidence="1">Endomembrane system</location>
        <topology evidence="1">Multi-pass membrane protein</topology>
    </subcellularLocation>
</comment>
<feature type="transmembrane region" description="Helical" evidence="8">
    <location>
        <begin position="166"/>
        <end position="188"/>
    </location>
</feature>
<keyword evidence="4 8" id="KW-1133">Transmembrane helix</keyword>
<dbReference type="Proteomes" id="UP000604825">
    <property type="component" value="Unassembled WGS sequence"/>
</dbReference>
<comment type="caution">
    <text evidence="9">The sequence shown here is derived from an EMBL/GenBank/DDBJ whole genome shotgun (WGS) entry which is preliminary data.</text>
</comment>
<dbReference type="AlphaFoldDB" id="A0A811MN14"/>
<evidence type="ECO:0000313" key="9">
    <source>
        <dbReference type="EMBL" id="CAD6212330.1"/>
    </source>
</evidence>
<dbReference type="PANTHER" id="PTHR31769">
    <property type="entry name" value="OS07G0462200 PROTEIN-RELATED"/>
    <property type="match status" value="1"/>
</dbReference>
<name>A0A811MN14_9POAL</name>
<proteinExistence type="inferred from homology"/>
<evidence type="ECO:0000256" key="8">
    <source>
        <dbReference type="SAM" id="Phobius"/>
    </source>
</evidence>
<comment type="similarity">
    <text evidence="6">Belongs to the DESIGUAL family.</text>
</comment>
<dbReference type="InterPro" id="IPR009606">
    <property type="entry name" value="DEAL/Modifying_wall_lignin1/2"/>
</dbReference>
<evidence type="ECO:0000256" key="3">
    <source>
        <dbReference type="ARBA" id="ARBA00022729"/>
    </source>
</evidence>